<feature type="region of interest" description="Disordered" evidence="1">
    <location>
        <begin position="193"/>
        <end position="326"/>
    </location>
</feature>
<dbReference type="Proteomes" id="UP001388673">
    <property type="component" value="Unassembled WGS sequence"/>
</dbReference>
<feature type="region of interest" description="Disordered" evidence="1">
    <location>
        <begin position="121"/>
        <end position="145"/>
    </location>
</feature>
<feature type="region of interest" description="Disordered" evidence="1">
    <location>
        <begin position="1"/>
        <end position="65"/>
    </location>
</feature>
<feature type="compositionally biased region" description="Polar residues" evidence="1">
    <location>
        <begin position="754"/>
        <end position="763"/>
    </location>
</feature>
<feature type="compositionally biased region" description="Polar residues" evidence="1">
    <location>
        <begin position="135"/>
        <end position="144"/>
    </location>
</feature>
<feature type="compositionally biased region" description="Low complexity" evidence="1">
    <location>
        <begin position="553"/>
        <end position="562"/>
    </location>
</feature>
<feature type="compositionally biased region" description="Polar residues" evidence="1">
    <location>
        <begin position="774"/>
        <end position="790"/>
    </location>
</feature>
<evidence type="ECO:0000256" key="1">
    <source>
        <dbReference type="SAM" id="MobiDB-lite"/>
    </source>
</evidence>
<name>A0AAW0YE83_9TREE</name>
<feature type="compositionally biased region" description="Polar residues" evidence="1">
    <location>
        <begin position="574"/>
        <end position="592"/>
    </location>
</feature>
<feature type="compositionally biased region" description="Polar residues" evidence="1">
    <location>
        <begin position="303"/>
        <end position="316"/>
    </location>
</feature>
<feature type="region of interest" description="Disordered" evidence="1">
    <location>
        <begin position="840"/>
        <end position="872"/>
    </location>
</feature>
<protein>
    <submittedName>
        <fullName evidence="2">Uncharacterized protein</fullName>
    </submittedName>
</protein>
<dbReference type="AlphaFoldDB" id="A0AAW0YE83"/>
<feature type="region of interest" description="Disordered" evidence="1">
    <location>
        <begin position="542"/>
        <end position="593"/>
    </location>
</feature>
<feature type="compositionally biased region" description="Polar residues" evidence="1">
    <location>
        <begin position="42"/>
        <end position="56"/>
    </location>
</feature>
<dbReference type="GeneID" id="92183761"/>
<feature type="compositionally biased region" description="Low complexity" evidence="1">
    <location>
        <begin position="220"/>
        <end position="234"/>
    </location>
</feature>
<evidence type="ECO:0000313" key="3">
    <source>
        <dbReference type="Proteomes" id="UP001388673"/>
    </source>
</evidence>
<comment type="caution">
    <text evidence="2">The sequence shown here is derived from an EMBL/GenBank/DDBJ whole genome shotgun (WGS) entry which is preliminary data.</text>
</comment>
<feature type="region of interest" description="Disordered" evidence="1">
    <location>
        <begin position="625"/>
        <end position="804"/>
    </location>
</feature>
<organism evidence="2 3">
    <name type="scientific">Kwoniella newhampshirensis</name>
    <dbReference type="NCBI Taxonomy" id="1651941"/>
    <lineage>
        <taxon>Eukaryota</taxon>
        <taxon>Fungi</taxon>
        <taxon>Dikarya</taxon>
        <taxon>Basidiomycota</taxon>
        <taxon>Agaricomycotina</taxon>
        <taxon>Tremellomycetes</taxon>
        <taxon>Tremellales</taxon>
        <taxon>Cryptococcaceae</taxon>
        <taxon>Kwoniella</taxon>
    </lineage>
</organism>
<accession>A0AAW0YE83</accession>
<dbReference type="KEGG" id="kne:92183761"/>
<dbReference type="RefSeq" id="XP_066799880.1">
    <property type="nucleotide sequence ID" value="XM_066949586.1"/>
</dbReference>
<keyword evidence="3" id="KW-1185">Reference proteome</keyword>
<sequence>MFGLDGLPNDEELSQLPPLPETPNHARSTDDIPEEIVPGYITRTQLQPAATDSHQSWGRGERGCDIVQPPLRHERVKSVQKANIEPTYPILSTRQSASSPAIAKTPHRNISIKISTILRNSPSSTSDQPVLLSFPDQSHSPTTRLSRRLSISFDLPKTAEEASLLINCSLAGGAPSSDGDGSLELNIQDLRPRDTAPRSASGRACHPEGVLNILSTSPQKSSKGRSGSLSLHRSTLLPSSPVQMGHLRSPTKALRQVDSPRLVDRSLSGASLDASRYPITTSSSKPHVATKGQLRSLPRSHSHGFSTSDFSKSSQPRPKRTFPASSSANTLAWLGEEAEHMFDAEVSTVLPVSPQKSAHLLRDDEMISRETLPEEAALQLSVSSPGSAQLTTLSHTTEDAFFIQSCHQAKRSPRSHLATNEGNLTLDVVDMIEKVSKPKRASGTEESFVDLLHGEHMLDAMDMTVLGPDDSILPINTYHVSTNTRDVDTRQPPHPRRVLATIPASSIDTPTRAQYSACGNSISRSKSLSKVAEIIQRVKADRLAQPSDQEIESSTSPTKTTSGPICGPPARNPMQPNSGTSLAPRTTGSRRISLSAGAKAISAPASQKSIHLPTSLSSHVRSLSLQTRPGGLASSPIPSGQAKAAHGPPIKSNDYLLGSDRITPSRLSQRNRPARSEFKSHIGFSSSAVASSARDSRLPTSNRAPAVSSRATIETAKHKPRPNEVDLTSRFSKPAVPGSSLDKLPLPGIGPSARSATSLSSRPLRSAMPRSFATDATSTMNRQTRPSTSIVAGPSNKLSMGPPLAHTSIAFTNKARALSTPASAIPRQSTLPAARAAHLTGESERFRSKTLLPKMSNSLLPQRSDSKLSARPDGLAALRSRLDQLQAKQQGRGGKQR</sequence>
<evidence type="ECO:0000313" key="2">
    <source>
        <dbReference type="EMBL" id="KAK8844656.1"/>
    </source>
</evidence>
<gene>
    <name evidence="2" type="ORF">IAR55_006503</name>
</gene>
<reference evidence="2 3" key="1">
    <citation type="journal article" date="2024" name="bioRxiv">
        <title>Comparative genomics of Cryptococcus and Kwoniella reveals pathogenesis evolution and contrasting karyotype dynamics via intercentromeric recombination or chromosome fusion.</title>
        <authorList>
            <person name="Coelho M.A."/>
            <person name="David-Palma M."/>
            <person name="Shea T."/>
            <person name="Bowers K."/>
            <person name="McGinley-Smith S."/>
            <person name="Mohammad A.W."/>
            <person name="Gnirke A."/>
            <person name="Yurkov A.M."/>
            <person name="Nowrousian M."/>
            <person name="Sun S."/>
            <person name="Cuomo C.A."/>
            <person name="Heitman J."/>
        </authorList>
    </citation>
    <scope>NUCLEOTIDE SEQUENCE [LARGE SCALE GENOMIC DNA]</scope>
    <source>
        <strain evidence="2 3">CBS 13917</strain>
    </source>
</reference>
<proteinExistence type="predicted"/>
<feature type="compositionally biased region" description="Basic and acidic residues" evidence="1">
    <location>
        <begin position="715"/>
        <end position="724"/>
    </location>
</feature>
<dbReference type="EMBL" id="JBCAWK010000013">
    <property type="protein sequence ID" value="KAK8844656.1"/>
    <property type="molecule type" value="Genomic_DNA"/>
</dbReference>